<dbReference type="AlphaFoldDB" id="A0A646KL63"/>
<evidence type="ECO:0008006" key="8">
    <source>
        <dbReference type="Google" id="ProtNLM"/>
    </source>
</evidence>
<feature type="region of interest" description="Disordered" evidence="4">
    <location>
        <begin position="369"/>
        <end position="397"/>
    </location>
</feature>
<feature type="chain" id="PRO_5024965158" description="VCBS repeat-containing protein" evidence="5">
    <location>
        <begin position="19"/>
        <end position="462"/>
    </location>
</feature>
<dbReference type="InterPro" id="IPR013517">
    <property type="entry name" value="FG-GAP"/>
</dbReference>
<dbReference type="PANTHER" id="PTHR23220:SF122">
    <property type="entry name" value="INTEGRIN ALPHA-PS1"/>
    <property type="match status" value="1"/>
</dbReference>
<sequence length="462" mass="47042">MAAAGLAPLTLAASPAYAAAPEKAVQDDFNGDGYRDLVVGASYADVKGKYGAGAVVVLYGSKTGVKADKRKVLTQDSPGVPGTAEEYDAFGAAMTSADLDRDGYTDLLVASDRESVGTREGRGSVVVIWGGRSGLTASGATLPAPNFGEWAGFGQNLTAADHDGDGDVDVSVAARDGATHYKGPFTRKGAPADYEVDPQMGTVRNVISGDLSGDGVPERIILNGSTDGDANGIVFVDRWSYGKQIRTELPKADGLVGAVADFDKDGYGDLVLGAPLEPEHGSPGSLGGRISVWRGGPFGPSLDQKPLVLHQDSPGVPGTAEEWDTFGYELSVGDTDGDGYPDVAVSAQGEDVSGAADAGTVTVLRGGSNGLTTDGARSFSQNTAGAPGAAEKDDNFGTPRLLDVNGNGRAELAVGAMRENEYGGLTVLGDSAAGVTAKSAVSMTARTVGLTGVAWFGRAFAH</sequence>
<dbReference type="PROSITE" id="PS51470">
    <property type="entry name" value="FG_GAP"/>
    <property type="match status" value="2"/>
</dbReference>
<evidence type="ECO:0000313" key="7">
    <source>
        <dbReference type="Proteomes" id="UP000419138"/>
    </source>
</evidence>
<evidence type="ECO:0000256" key="2">
    <source>
        <dbReference type="ARBA" id="ARBA00022737"/>
    </source>
</evidence>
<dbReference type="Gene3D" id="2.130.10.130">
    <property type="entry name" value="Integrin alpha, N-terminal"/>
    <property type="match status" value="2"/>
</dbReference>
<evidence type="ECO:0000256" key="5">
    <source>
        <dbReference type="SAM" id="SignalP"/>
    </source>
</evidence>
<dbReference type="GO" id="GO:0009897">
    <property type="term" value="C:external side of plasma membrane"/>
    <property type="evidence" value="ECO:0007669"/>
    <property type="project" value="TreeGrafter"/>
</dbReference>
<dbReference type="GO" id="GO:0008305">
    <property type="term" value="C:integrin complex"/>
    <property type="evidence" value="ECO:0007669"/>
    <property type="project" value="TreeGrafter"/>
</dbReference>
<dbReference type="GO" id="GO:0033627">
    <property type="term" value="P:cell adhesion mediated by integrin"/>
    <property type="evidence" value="ECO:0007669"/>
    <property type="project" value="TreeGrafter"/>
</dbReference>
<comment type="caution">
    <text evidence="6">The sequence shown here is derived from an EMBL/GenBank/DDBJ whole genome shotgun (WGS) entry which is preliminary data.</text>
</comment>
<dbReference type="GO" id="GO:0098609">
    <property type="term" value="P:cell-cell adhesion"/>
    <property type="evidence" value="ECO:0007669"/>
    <property type="project" value="TreeGrafter"/>
</dbReference>
<dbReference type="GO" id="GO:0005178">
    <property type="term" value="F:integrin binding"/>
    <property type="evidence" value="ECO:0007669"/>
    <property type="project" value="TreeGrafter"/>
</dbReference>
<keyword evidence="3" id="KW-0325">Glycoprotein</keyword>
<dbReference type="GO" id="GO:0007229">
    <property type="term" value="P:integrin-mediated signaling pathway"/>
    <property type="evidence" value="ECO:0007669"/>
    <property type="project" value="TreeGrafter"/>
</dbReference>
<dbReference type="SUPFAM" id="SSF69318">
    <property type="entry name" value="Integrin alpha N-terminal domain"/>
    <property type="match status" value="1"/>
</dbReference>
<accession>A0A646KL63</accession>
<feature type="signal peptide" evidence="5">
    <location>
        <begin position="1"/>
        <end position="18"/>
    </location>
</feature>
<dbReference type="GO" id="GO:0007160">
    <property type="term" value="P:cell-matrix adhesion"/>
    <property type="evidence" value="ECO:0007669"/>
    <property type="project" value="TreeGrafter"/>
</dbReference>
<keyword evidence="2" id="KW-0677">Repeat</keyword>
<evidence type="ECO:0000256" key="1">
    <source>
        <dbReference type="ARBA" id="ARBA00022729"/>
    </source>
</evidence>
<dbReference type="Pfam" id="PF01839">
    <property type="entry name" value="FG-GAP"/>
    <property type="match status" value="4"/>
</dbReference>
<protein>
    <recommendedName>
        <fullName evidence="8">VCBS repeat-containing protein</fullName>
    </recommendedName>
</protein>
<dbReference type="SMART" id="SM00191">
    <property type="entry name" value="Int_alpha"/>
    <property type="match status" value="6"/>
</dbReference>
<organism evidence="6 7">
    <name type="scientific">Streptomyces jumonjinensis</name>
    <dbReference type="NCBI Taxonomy" id="1945"/>
    <lineage>
        <taxon>Bacteria</taxon>
        <taxon>Bacillati</taxon>
        <taxon>Actinomycetota</taxon>
        <taxon>Actinomycetes</taxon>
        <taxon>Kitasatosporales</taxon>
        <taxon>Streptomycetaceae</taxon>
        <taxon>Streptomyces</taxon>
    </lineage>
</organism>
<dbReference type="Proteomes" id="UP000419138">
    <property type="component" value="Unassembled WGS sequence"/>
</dbReference>
<gene>
    <name evidence="6" type="ORF">FF041_23115</name>
</gene>
<dbReference type="InterPro" id="IPR028994">
    <property type="entry name" value="Integrin_alpha_N"/>
</dbReference>
<dbReference type="EMBL" id="VCLA01000160">
    <property type="protein sequence ID" value="MQT02973.1"/>
    <property type="molecule type" value="Genomic_DNA"/>
</dbReference>
<reference evidence="6 7" key="1">
    <citation type="submission" date="2019-05" db="EMBL/GenBank/DDBJ databases">
        <title>Comparative genomics and metabolomics analyses of clavulanic acid producing Streptomyces species provides insight into specialized metabolism and evolution of beta-lactam biosynthetic gene clusters.</title>
        <authorList>
            <person name="Moore M.A."/>
            <person name="Cruz-Morales P."/>
            <person name="Barona Gomez F."/>
            <person name="Kapil T."/>
        </authorList>
    </citation>
    <scope>NUCLEOTIDE SEQUENCE [LARGE SCALE GENOMIC DNA]</scope>
    <source>
        <strain evidence="6 7">NRRL 5741</strain>
    </source>
</reference>
<evidence type="ECO:0000256" key="3">
    <source>
        <dbReference type="ARBA" id="ARBA00023180"/>
    </source>
</evidence>
<dbReference type="InterPro" id="IPR013519">
    <property type="entry name" value="Int_alpha_beta-p"/>
</dbReference>
<name>A0A646KL63_STRJU</name>
<proteinExistence type="predicted"/>
<dbReference type="OrthoDB" id="344301at2"/>
<evidence type="ECO:0000256" key="4">
    <source>
        <dbReference type="SAM" id="MobiDB-lite"/>
    </source>
</evidence>
<keyword evidence="7" id="KW-1185">Reference proteome</keyword>
<dbReference type="PANTHER" id="PTHR23220">
    <property type="entry name" value="INTEGRIN ALPHA"/>
    <property type="match status" value="1"/>
</dbReference>
<keyword evidence="1 5" id="KW-0732">Signal</keyword>
<evidence type="ECO:0000313" key="6">
    <source>
        <dbReference type="EMBL" id="MQT02973.1"/>
    </source>
</evidence>